<keyword evidence="2" id="KW-0238">DNA-binding</keyword>
<dbReference type="InterPro" id="IPR009057">
    <property type="entry name" value="Homeodomain-like_sf"/>
</dbReference>
<dbReference type="SUPFAM" id="SSF55781">
    <property type="entry name" value="GAF domain-like"/>
    <property type="match status" value="1"/>
</dbReference>
<protein>
    <submittedName>
        <fullName evidence="5">Helix-turn-helix domain-containing protein</fullName>
    </submittedName>
</protein>
<dbReference type="Proteomes" id="UP001595818">
    <property type="component" value="Unassembled WGS sequence"/>
</dbReference>
<sequence length="309" mass="35602">MTTNDFRVSGLNRIFKEEDLLEIGQNHVRVLGILSYFATSLFDKSSTEEVLWDITENCISQLGLEDCVVYLLDKKQEKLIQKATFGNKNLGKRSIYNPIVIPYGKGIVGTVAMTGKPLKIGDVRLDKRYILDDMQRQSELAVPIFLDGKVIGVIDSEHSETAFYTDHHLYLFELIAELTAKKLRHILNRNKTPFTNDNVYYRQFLHLIGEEKLYRDEQLSLNDVANRLHISANYLSQLVNVLGKTSFPELINRFRIEEAARCLRHRDFAHYTVESIGYEVGFRSRSSFYSAFRKQTGMSPAQWRKTSSS</sequence>
<dbReference type="InterPro" id="IPR018060">
    <property type="entry name" value="HTH_AraC"/>
</dbReference>
<evidence type="ECO:0000256" key="1">
    <source>
        <dbReference type="ARBA" id="ARBA00023015"/>
    </source>
</evidence>
<dbReference type="PANTHER" id="PTHR43280">
    <property type="entry name" value="ARAC-FAMILY TRANSCRIPTIONAL REGULATOR"/>
    <property type="match status" value="1"/>
</dbReference>
<dbReference type="InterPro" id="IPR029016">
    <property type="entry name" value="GAF-like_dom_sf"/>
</dbReference>
<dbReference type="SMART" id="SM00342">
    <property type="entry name" value="HTH_ARAC"/>
    <property type="match status" value="1"/>
</dbReference>
<dbReference type="InterPro" id="IPR018062">
    <property type="entry name" value="HTH_AraC-typ_CS"/>
</dbReference>
<dbReference type="InterPro" id="IPR003018">
    <property type="entry name" value="GAF"/>
</dbReference>
<dbReference type="PROSITE" id="PS00041">
    <property type="entry name" value="HTH_ARAC_FAMILY_1"/>
    <property type="match status" value="1"/>
</dbReference>
<dbReference type="InterPro" id="IPR020449">
    <property type="entry name" value="Tscrpt_reg_AraC-type_HTH"/>
</dbReference>
<dbReference type="SUPFAM" id="SSF46689">
    <property type="entry name" value="Homeodomain-like"/>
    <property type="match status" value="1"/>
</dbReference>
<dbReference type="EMBL" id="JBHSJJ010000024">
    <property type="protein sequence ID" value="MFC4874928.1"/>
    <property type="molecule type" value="Genomic_DNA"/>
</dbReference>
<evidence type="ECO:0000259" key="4">
    <source>
        <dbReference type="PROSITE" id="PS01124"/>
    </source>
</evidence>
<evidence type="ECO:0000313" key="5">
    <source>
        <dbReference type="EMBL" id="MFC4874928.1"/>
    </source>
</evidence>
<name>A0ABV9T8Y8_9BACT</name>
<dbReference type="Pfam" id="PF12833">
    <property type="entry name" value="HTH_18"/>
    <property type="match status" value="1"/>
</dbReference>
<reference evidence="6" key="1">
    <citation type="journal article" date="2019" name="Int. J. Syst. Evol. Microbiol.">
        <title>The Global Catalogue of Microorganisms (GCM) 10K type strain sequencing project: providing services to taxonomists for standard genome sequencing and annotation.</title>
        <authorList>
            <consortium name="The Broad Institute Genomics Platform"/>
            <consortium name="The Broad Institute Genome Sequencing Center for Infectious Disease"/>
            <person name="Wu L."/>
            <person name="Ma J."/>
        </authorList>
    </citation>
    <scope>NUCLEOTIDE SEQUENCE [LARGE SCALE GENOMIC DNA]</scope>
    <source>
        <strain evidence="6">CGMCC 4.7466</strain>
    </source>
</reference>
<evidence type="ECO:0000313" key="6">
    <source>
        <dbReference type="Proteomes" id="UP001595818"/>
    </source>
</evidence>
<dbReference type="Gene3D" id="3.30.450.40">
    <property type="match status" value="1"/>
</dbReference>
<organism evidence="5 6">
    <name type="scientific">Negadavirga shengliensis</name>
    <dbReference type="NCBI Taxonomy" id="1389218"/>
    <lineage>
        <taxon>Bacteria</taxon>
        <taxon>Pseudomonadati</taxon>
        <taxon>Bacteroidota</taxon>
        <taxon>Cytophagia</taxon>
        <taxon>Cytophagales</taxon>
        <taxon>Cyclobacteriaceae</taxon>
        <taxon>Negadavirga</taxon>
    </lineage>
</organism>
<comment type="caution">
    <text evidence="5">The sequence shown here is derived from an EMBL/GenBank/DDBJ whole genome shotgun (WGS) entry which is preliminary data.</text>
</comment>
<dbReference type="PROSITE" id="PS01124">
    <property type="entry name" value="HTH_ARAC_FAMILY_2"/>
    <property type="match status" value="1"/>
</dbReference>
<keyword evidence="3" id="KW-0804">Transcription</keyword>
<proteinExistence type="predicted"/>
<accession>A0ABV9T8Y8</accession>
<evidence type="ECO:0000256" key="3">
    <source>
        <dbReference type="ARBA" id="ARBA00023163"/>
    </source>
</evidence>
<keyword evidence="6" id="KW-1185">Reference proteome</keyword>
<dbReference type="Gene3D" id="1.10.10.60">
    <property type="entry name" value="Homeodomain-like"/>
    <property type="match status" value="2"/>
</dbReference>
<dbReference type="PANTHER" id="PTHR43280:SF29">
    <property type="entry name" value="ARAC-FAMILY TRANSCRIPTIONAL REGULATOR"/>
    <property type="match status" value="1"/>
</dbReference>
<dbReference type="Pfam" id="PF13185">
    <property type="entry name" value="GAF_2"/>
    <property type="match status" value="1"/>
</dbReference>
<dbReference type="PRINTS" id="PR00032">
    <property type="entry name" value="HTHARAC"/>
</dbReference>
<gene>
    <name evidence="5" type="ORF">ACFPFU_24710</name>
</gene>
<evidence type="ECO:0000256" key="2">
    <source>
        <dbReference type="ARBA" id="ARBA00023125"/>
    </source>
</evidence>
<feature type="domain" description="HTH araC/xylS-type" evidence="4">
    <location>
        <begin position="203"/>
        <end position="306"/>
    </location>
</feature>
<keyword evidence="1" id="KW-0805">Transcription regulation</keyword>
<dbReference type="SMART" id="SM00065">
    <property type="entry name" value="GAF"/>
    <property type="match status" value="1"/>
</dbReference>